<evidence type="ECO:0000313" key="2">
    <source>
        <dbReference type="EMBL" id="MBA0758006.1"/>
    </source>
</evidence>
<comment type="caution">
    <text evidence="2">The sequence shown here is derived from an EMBL/GenBank/DDBJ whole genome shotgun (WGS) entry which is preliminary data.</text>
</comment>
<protein>
    <submittedName>
        <fullName evidence="2">Uncharacterized protein</fullName>
    </submittedName>
</protein>
<evidence type="ECO:0000313" key="3">
    <source>
        <dbReference type="Proteomes" id="UP000593568"/>
    </source>
</evidence>
<keyword evidence="1" id="KW-0472">Membrane</keyword>
<dbReference type="EMBL" id="JABEZW010000001">
    <property type="protein sequence ID" value="MBA0758006.1"/>
    <property type="molecule type" value="Genomic_DNA"/>
</dbReference>
<gene>
    <name evidence="2" type="ORF">Gotri_021043</name>
</gene>
<organism evidence="2 3">
    <name type="scientific">Gossypium trilobum</name>
    <dbReference type="NCBI Taxonomy" id="34281"/>
    <lineage>
        <taxon>Eukaryota</taxon>
        <taxon>Viridiplantae</taxon>
        <taxon>Streptophyta</taxon>
        <taxon>Embryophyta</taxon>
        <taxon>Tracheophyta</taxon>
        <taxon>Spermatophyta</taxon>
        <taxon>Magnoliopsida</taxon>
        <taxon>eudicotyledons</taxon>
        <taxon>Gunneridae</taxon>
        <taxon>Pentapetalae</taxon>
        <taxon>rosids</taxon>
        <taxon>malvids</taxon>
        <taxon>Malvales</taxon>
        <taxon>Malvaceae</taxon>
        <taxon>Malvoideae</taxon>
        <taxon>Gossypium</taxon>
    </lineage>
</organism>
<feature type="non-terminal residue" evidence="2">
    <location>
        <position position="206"/>
    </location>
</feature>
<dbReference type="Proteomes" id="UP000593568">
    <property type="component" value="Unassembled WGS sequence"/>
</dbReference>
<proteinExistence type="predicted"/>
<feature type="transmembrane region" description="Helical" evidence="1">
    <location>
        <begin position="12"/>
        <end position="29"/>
    </location>
</feature>
<keyword evidence="3" id="KW-1185">Reference proteome</keyword>
<sequence length="206" mass="23544">MKTHRLLRSRSTAWALGIILIVRPGVWWISLVRFQWPSITLLLLVVAVDPLQRPDCKATLAPRWVFISMARLQRFRQFRRLMGVTEMKWLWKWEVLKTLLTKNGAPSSNNTLGLSPMGFSESISASSKVNFDSEMLNKSVEKNEGVNLPGQNFIRAFWEYNAEHKPDIVCLIEPKVSGKKTNVIIEKLGFNYSHQVEAVGFSGGIW</sequence>
<keyword evidence="1" id="KW-0812">Transmembrane</keyword>
<reference evidence="2 3" key="1">
    <citation type="journal article" date="2019" name="Genome Biol. Evol.">
        <title>Insights into the evolution of the New World diploid cottons (Gossypium, subgenus Houzingenia) based on genome sequencing.</title>
        <authorList>
            <person name="Grover C.E."/>
            <person name="Arick M.A. 2nd"/>
            <person name="Thrash A."/>
            <person name="Conover J.L."/>
            <person name="Sanders W.S."/>
            <person name="Peterson D.G."/>
            <person name="Frelichowski J.E."/>
            <person name="Scheffler J.A."/>
            <person name="Scheffler B.E."/>
            <person name="Wendel J.F."/>
        </authorList>
    </citation>
    <scope>NUCLEOTIDE SEQUENCE [LARGE SCALE GENOMIC DNA]</scope>
    <source>
        <strain evidence="2">8</strain>
        <tissue evidence="2">Leaf</tissue>
    </source>
</reference>
<dbReference type="AlphaFoldDB" id="A0A7J9DB69"/>
<keyword evidence="1" id="KW-1133">Transmembrane helix</keyword>
<accession>A0A7J9DB69</accession>
<evidence type="ECO:0000256" key="1">
    <source>
        <dbReference type="SAM" id="Phobius"/>
    </source>
</evidence>
<name>A0A7J9DB69_9ROSI</name>